<feature type="transmembrane region" description="Helical" evidence="9">
    <location>
        <begin position="282"/>
        <end position="302"/>
    </location>
</feature>
<dbReference type="InterPro" id="IPR029020">
    <property type="entry name" value="Ammonium/urea_transptr"/>
</dbReference>
<feature type="transmembrane region" description="Helical" evidence="9">
    <location>
        <begin position="130"/>
        <end position="150"/>
    </location>
</feature>
<dbReference type="InterPro" id="IPR018047">
    <property type="entry name" value="Ammonium_transpt_CS"/>
</dbReference>
<dbReference type="GO" id="GO:0008519">
    <property type="term" value="F:ammonium channel activity"/>
    <property type="evidence" value="ECO:0007669"/>
    <property type="project" value="InterPro"/>
</dbReference>
<evidence type="ECO:0000256" key="2">
    <source>
        <dbReference type="ARBA" id="ARBA00005887"/>
    </source>
</evidence>
<feature type="transmembrane region" description="Helical" evidence="9">
    <location>
        <begin position="199"/>
        <end position="218"/>
    </location>
</feature>
<accession>A0AAC9W2F1</accession>
<feature type="transmembrane region" description="Helical" evidence="9">
    <location>
        <begin position="41"/>
        <end position="62"/>
    </location>
</feature>
<feature type="transmembrane region" description="Helical" evidence="9">
    <location>
        <begin position="356"/>
        <end position="382"/>
    </location>
</feature>
<name>A0AAC9W2F1_EUBLI</name>
<comment type="subcellular location">
    <subcellularLocation>
        <location evidence="9">Cell membrane</location>
        <topology evidence="9">Multi-pass membrane protein</topology>
    </subcellularLocation>
    <subcellularLocation>
        <location evidence="1">Membrane</location>
        <topology evidence="1">Multi-pass membrane protein</topology>
    </subcellularLocation>
</comment>
<evidence type="ECO:0000256" key="1">
    <source>
        <dbReference type="ARBA" id="ARBA00004141"/>
    </source>
</evidence>
<dbReference type="GO" id="GO:0005886">
    <property type="term" value="C:plasma membrane"/>
    <property type="evidence" value="ECO:0007669"/>
    <property type="project" value="UniProtKB-SubCell"/>
</dbReference>
<evidence type="ECO:0000313" key="11">
    <source>
        <dbReference type="EMBL" id="ARD64977.1"/>
    </source>
</evidence>
<dbReference type="Pfam" id="PF00909">
    <property type="entry name" value="Ammonium_transp"/>
    <property type="match status" value="1"/>
</dbReference>
<dbReference type="KEGG" id="elim:B2M23_05205"/>
<feature type="transmembrane region" description="Helical" evidence="9">
    <location>
        <begin position="97"/>
        <end position="118"/>
    </location>
</feature>
<evidence type="ECO:0000256" key="3">
    <source>
        <dbReference type="ARBA" id="ARBA00022448"/>
    </source>
</evidence>
<dbReference type="AlphaFoldDB" id="A0AAC9W2F1"/>
<dbReference type="Gene3D" id="1.10.3430.10">
    <property type="entry name" value="Ammonium transporter AmtB like domains"/>
    <property type="match status" value="1"/>
</dbReference>
<evidence type="ECO:0000259" key="10">
    <source>
        <dbReference type="Pfam" id="PF00909"/>
    </source>
</evidence>
<comment type="similarity">
    <text evidence="2 9">Belongs to the ammonia transporter channel (TC 1.A.11.2) family.</text>
</comment>
<evidence type="ECO:0000256" key="8">
    <source>
        <dbReference type="ARBA" id="ARBA00050025"/>
    </source>
</evidence>
<dbReference type="InterPro" id="IPR024041">
    <property type="entry name" value="NH4_transpt_AmtB-like_dom"/>
</dbReference>
<feature type="transmembrane region" description="Helical" evidence="9">
    <location>
        <begin position="258"/>
        <end position="276"/>
    </location>
</feature>
<dbReference type="NCBIfam" id="TIGR00836">
    <property type="entry name" value="amt"/>
    <property type="match status" value="1"/>
</dbReference>
<evidence type="ECO:0000256" key="9">
    <source>
        <dbReference type="RuleBase" id="RU362002"/>
    </source>
</evidence>
<keyword evidence="3 9" id="KW-0813">Transport</keyword>
<dbReference type="PANTHER" id="PTHR43029">
    <property type="entry name" value="AMMONIUM TRANSPORTER MEP2"/>
    <property type="match status" value="1"/>
</dbReference>
<reference evidence="12" key="1">
    <citation type="journal article" date="2017" name="Sci. Rep.">
        <title>Determination of the Genome and Primary Transcriptome of Syngas Fermenting Eubacterium limosum ATCC 8486.</title>
        <authorList>
            <person name="Song Y."/>
            <person name="Shin J."/>
            <person name="Jeong Y."/>
            <person name="Jin S."/>
            <person name="Lee J.K."/>
            <person name="Kim D.R."/>
            <person name="Kim S.C."/>
            <person name="Cho S."/>
            <person name="Cho B.K."/>
        </authorList>
    </citation>
    <scope>NUCLEOTIDE SEQUENCE [LARGE SCALE GENOMIC DNA]</scope>
    <source>
        <strain evidence="12">ATCC 8486</strain>
    </source>
</reference>
<evidence type="ECO:0000256" key="7">
    <source>
        <dbReference type="ARBA" id="ARBA00023177"/>
    </source>
</evidence>
<feature type="domain" description="Ammonium transporter AmtB-like" evidence="10">
    <location>
        <begin position="8"/>
        <end position="409"/>
    </location>
</feature>
<feature type="transmembrane region" description="Helical" evidence="9">
    <location>
        <begin position="230"/>
        <end position="251"/>
    </location>
</feature>
<dbReference type="PROSITE" id="PS01219">
    <property type="entry name" value="AMMONIUM_TRANSP"/>
    <property type="match status" value="1"/>
</dbReference>
<dbReference type="RefSeq" id="WP_038352108.1">
    <property type="nucleotide sequence ID" value="NZ_CP019962.1"/>
</dbReference>
<proteinExistence type="inferred from homology"/>
<gene>
    <name evidence="11" type="ORF">B2M23_05205</name>
</gene>
<dbReference type="InterPro" id="IPR001905">
    <property type="entry name" value="Ammonium_transpt"/>
</dbReference>
<keyword evidence="6 9" id="KW-0472">Membrane</keyword>
<evidence type="ECO:0000256" key="5">
    <source>
        <dbReference type="ARBA" id="ARBA00022989"/>
    </source>
</evidence>
<feature type="transmembrane region" description="Helical" evidence="9">
    <location>
        <begin position="170"/>
        <end position="187"/>
    </location>
</feature>
<evidence type="ECO:0000256" key="4">
    <source>
        <dbReference type="ARBA" id="ARBA00022692"/>
    </source>
</evidence>
<evidence type="ECO:0000313" key="12">
    <source>
        <dbReference type="Proteomes" id="UP000192391"/>
    </source>
</evidence>
<dbReference type="EMBL" id="CP019962">
    <property type="protein sequence ID" value="ARD64977.1"/>
    <property type="molecule type" value="Genomic_DNA"/>
</dbReference>
<protein>
    <recommendedName>
        <fullName evidence="8 9">Ammonium transporter</fullName>
    </recommendedName>
</protein>
<keyword evidence="4 9" id="KW-0812">Transmembrane</keyword>
<dbReference type="SUPFAM" id="SSF111352">
    <property type="entry name" value="Ammonium transporter"/>
    <property type="match status" value="1"/>
</dbReference>
<feature type="transmembrane region" description="Helical" evidence="9">
    <location>
        <begin position="314"/>
        <end position="336"/>
    </location>
</feature>
<dbReference type="Proteomes" id="UP000192391">
    <property type="component" value="Chromosome"/>
</dbReference>
<sequence length="417" mass="44135">MFNTGDIAFVLICTILVFFMTPGLSLFYAGMVRRKNTLNTIMSTVFCCGLAIVMWFVCGYSLSFGPDVGGLGIIGDFSNVFFNGVSAFEAGPYVDNIPGALFAFFQLMFCVITPAIIVGSLSGRMRFPATFVFVGVWLLLVYYPLAHMVWGDGGLIDGFGAVDFAGGNVIHISSGVSGLVACIILGARKGYGIKEYHPHNIPMFFTGAAVLWAGWFAFNGGCALGANELAIQAVVNTGISSAAAMLSWMFIEALLYKKVTLMGSVTGAIVGLVAITPGAGFVPFWSAIIIGALVSPICYFAMTKVKAKFGYDDSLDAFGCHGVGGIWGGIATGIFAQSAINPVAQWNGLAFGDYHLFLAQLGAILISVAYSAVVTAIIMLVLKKVMKVRASLEDEALGLDITEHAEQAYPAFSGIDQ</sequence>
<evidence type="ECO:0000256" key="6">
    <source>
        <dbReference type="ARBA" id="ARBA00023136"/>
    </source>
</evidence>
<feature type="transmembrane region" description="Helical" evidence="9">
    <location>
        <begin position="6"/>
        <end position="29"/>
    </location>
</feature>
<keyword evidence="5 9" id="KW-1133">Transmembrane helix</keyword>
<dbReference type="PANTHER" id="PTHR43029:SF10">
    <property type="entry name" value="AMMONIUM TRANSPORTER MEP2"/>
    <property type="match status" value="1"/>
</dbReference>
<organism evidence="11 12">
    <name type="scientific">Eubacterium limosum</name>
    <dbReference type="NCBI Taxonomy" id="1736"/>
    <lineage>
        <taxon>Bacteria</taxon>
        <taxon>Bacillati</taxon>
        <taxon>Bacillota</taxon>
        <taxon>Clostridia</taxon>
        <taxon>Eubacteriales</taxon>
        <taxon>Eubacteriaceae</taxon>
        <taxon>Eubacterium</taxon>
    </lineage>
</organism>
<keyword evidence="7 9" id="KW-0924">Ammonia transport</keyword>